<name>A0A7W7LNM0_9ACTN</name>
<organism evidence="1 2">
    <name type="scientific">Streptomyces olivoverticillatus</name>
    <dbReference type="NCBI Taxonomy" id="66427"/>
    <lineage>
        <taxon>Bacteria</taxon>
        <taxon>Bacillati</taxon>
        <taxon>Actinomycetota</taxon>
        <taxon>Actinomycetes</taxon>
        <taxon>Kitasatosporales</taxon>
        <taxon>Streptomycetaceae</taxon>
        <taxon>Streptomyces</taxon>
    </lineage>
</organism>
<keyword evidence="2" id="KW-1185">Reference proteome</keyword>
<reference evidence="1 2" key="1">
    <citation type="submission" date="2020-08" db="EMBL/GenBank/DDBJ databases">
        <title>Genomic Encyclopedia of Type Strains, Phase III (KMG-III): the genomes of soil and plant-associated and newly described type strains.</title>
        <authorList>
            <person name="Whitman W."/>
        </authorList>
    </citation>
    <scope>NUCLEOTIDE SEQUENCE [LARGE SCALE GENOMIC DNA]</scope>
    <source>
        <strain evidence="1 2">CECT 3266</strain>
    </source>
</reference>
<evidence type="ECO:0008006" key="3">
    <source>
        <dbReference type="Google" id="ProtNLM"/>
    </source>
</evidence>
<proteinExistence type="predicted"/>
<sequence length="451" mass="48083">MPTELQEALTLASAVTPLIQKQIDPLLLEYQRRYAPLLAAIPSKQWGSTQYFFNRRTARPDAGGVIDGGARPIGNSTYEQAVYNIRLLQAVGSVTGFAQTVTRDLVGDLRQLEIDGTVQSLMWTMECDAIWGHDGATANGQYPIYSGLDYLVSNWSAGTGSNAFVNAQDINGNFALKNLDELMDIVESNAAMPVGSNYMFVMSPRMWSNVSQLVFPQQRFAAPTATIGAGLNVPTYRDVPIVKSSFLAPRTFQMGTVSTATSTSGGTLAAATYYYQVSAVIARFGEIQVSTEVSQTTTGSTSTVTLSFSTPSNMPDAGAPILYKIYRGTATGAETLVGVVDAFDTTGTAVTSIIDNGTNLLTNSSGNTGPSAYQGGNAGAKPRGAGQEDIYLVPRDQNFLVRPYTRDVQVIPLAPTVTAPDTLPFALVSDTTLAVRAPKYVGRLSRAVANI</sequence>
<dbReference type="EMBL" id="JACHJH010000003">
    <property type="protein sequence ID" value="MBB4893558.1"/>
    <property type="molecule type" value="Genomic_DNA"/>
</dbReference>
<comment type="caution">
    <text evidence="1">The sequence shown here is derived from an EMBL/GenBank/DDBJ whole genome shotgun (WGS) entry which is preliminary data.</text>
</comment>
<evidence type="ECO:0000313" key="1">
    <source>
        <dbReference type="EMBL" id="MBB4893558.1"/>
    </source>
</evidence>
<evidence type="ECO:0000313" key="2">
    <source>
        <dbReference type="Proteomes" id="UP000556084"/>
    </source>
</evidence>
<protein>
    <recommendedName>
        <fullName evidence="3">Phage major capsid protein</fullName>
    </recommendedName>
</protein>
<dbReference type="AlphaFoldDB" id="A0A7W7LNM0"/>
<dbReference type="SUPFAM" id="SSF56563">
    <property type="entry name" value="Major capsid protein gp5"/>
    <property type="match status" value="1"/>
</dbReference>
<dbReference type="RefSeq" id="WP_184349428.1">
    <property type="nucleotide sequence ID" value="NZ_JACHJH010000003.1"/>
</dbReference>
<accession>A0A7W7LNM0</accession>
<dbReference type="Proteomes" id="UP000556084">
    <property type="component" value="Unassembled WGS sequence"/>
</dbReference>
<gene>
    <name evidence="1" type="ORF">FHS39_002589</name>
</gene>